<gene>
    <name evidence="3" type="ORF">VTL71DRAFT_9734</name>
</gene>
<name>A0ABR4BRQ3_9HELO</name>
<feature type="coiled-coil region" evidence="1">
    <location>
        <begin position="96"/>
        <end position="123"/>
    </location>
</feature>
<comment type="caution">
    <text evidence="3">The sequence shown here is derived from an EMBL/GenBank/DDBJ whole genome shotgun (WGS) entry which is preliminary data.</text>
</comment>
<evidence type="ECO:0000256" key="2">
    <source>
        <dbReference type="SAM" id="MobiDB-lite"/>
    </source>
</evidence>
<proteinExistence type="predicted"/>
<feature type="region of interest" description="Disordered" evidence="2">
    <location>
        <begin position="141"/>
        <end position="175"/>
    </location>
</feature>
<feature type="compositionally biased region" description="Basic and acidic residues" evidence="2">
    <location>
        <begin position="145"/>
        <end position="154"/>
    </location>
</feature>
<feature type="compositionally biased region" description="Basic and acidic residues" evidence="2">
    <location>
        <begin position="161"/>
        <end position="175"/>
    </location>
</feature>
<dbReference type="Proteomes" id="UP001595075">
    <property type="component" value="Unassembled WGS sequence"/>
</dbReference>
<evidence type="ECO:0000313" key="4">
    <source>
        <dbReference type="Proteomes" id="UP001595075"/>
    </source>
</evidence>
<keyword evidence="1" id="KW-0175">Coiled coil</keyword>
<keyword evidence="4" id="KW-1185">Reference proteome</keyword>
<accession>A0ABR4BRQ3</accession>
<dbReference type="EMBL" id="JAZHXI010000023">
    <property type="protein sequence ID" value="KAL2060339.1"/>
    <property type="molecule type" value="Genomic_DNA"/>
</dbReference>
<protein>
    <submittedName>
        <fullName evidence="3">Uncharacterized protein</fullName>
    </submittedName>
</protein>
<evidence type="ECO:0000313" key="3">
    <source>
        <dbReference type="EMBL" id="KAL2060339.1"/>
    </source>
</evidence>
<sequence>MPPWRSTRSATALPVTLAEINDIAKIFALLYEDCRILVIEFDMEEDRVISAMFEAFDLDSTDRIFNGQNQVRKLRKIFNKRLEKAKRGRVVKEKDCFKDRNEIEELNQQYKRLFEDMTRLRVVLEGWDDYENKKIPSKFQLLKARRPETSKRSQEDDEYREDQSRNQDWHPPRFH</sequence>
<organism evidence="3 4">
    <name type="scientific">Oculimacula yallundae</name>
    <dbReference type="NCBI Taxonomy" id="86028"/>
    <lineage>
        <taxon>Eukaryota</taxon>
        <taxon>Fungi</taxon>
        <taxon>Dikarya</taxon>
        <taxon>Ascomycota</taxon>
        <taxon>Pezizomycotina</taxon>
        <taxon>Leotiomycetes</taxon>
        <taxon>Helotiales</taxon>
        <taxon>Ploettnerulaceae</taxon>
        <taxon>Oculimacula</taxon>
    </lineage>
</organism>
<evidence type="ECO:0000256" key="1">
    <source>
        <dbReference type="SAM" id="Coils"/>
    </source>
</evidence>
<reference evidence="3 4" key="1">
    <citation type="journal article" date="2024" name="Commun. Biol.">
        <title>Comparative genomic analysis of thermophilic fungi reveals convergent evolutionary adaptations and gene losses.</title>
        <authorList>
            <person name="Steindorff A.S."/>
            <person name="Aguilar-Pontes M.V."/>
            <person name="Robinson A.J."/>
            <person name="Andreopoulos B."/>
            <person name="LaButti K."/>
            <person name="Kuo A."/>
            <person name="Mondo S."/>
            <person name="Riley R."/>
            <person name="Otillar R."/>
            <person name="Haridas S."/>
            <person name="Lipzen A."/>
            <person name="Grimwood J."/>
            <person name="Schmutz J."/>
            <person name="Clum A."/>
            <person name="Reid I.D."/>
            <person name="Moisan M.C."/>
            <person name="Butler G."/>
            <person name="Nguyen T.T.M."/>
            <person name="Dewar K."/>
            <person name="Conant G."/>
            <person name="Drula E."/>
            <person name="Henrissat B."/>
            <person name="Hansel C."/>
            <person name="Singer S."/>
            <person name="Hutchinson M.I."/>
            <person name="de Vries R.P."/>
            <person name="Natvig D.O."/>
            <person name="Powell A.J."/>
            <person name="Tsang A."/>
            <person name="Grigoriev I.V."/>
        </authorList>
    </citation>
    <scope>NUCLEOTIDE SEQUENCE [LARGE SCALE GENOMIC DNA]</scope>
    <source>
        <strain evidence="3 4">CBS 494.80</strain>
    </source>
</reference>